<evidence type="ECO:0000259" key="1">
    <source>
        <dbReference type="Pfam" id="PF00027"/>
    </source>
</evidence>
<feature type="domain" description="Cyclic nucleotide-binding" evidence="1">
    <location>
        <begin position="32"/>
        <end position="116"/>
    </location>
</feature>
<dbReference type="InterPro" id="IPR000595">
    <property type="entry name" value="cNMP-bd_dom"/>
</dbReference>
<dbReference type="Proteomes" id="UP000434850">
    <property type="component" value="Unassembled WGS sequence"/>
</dbReference>
<accession>A0A6I4IAW5</accession>
<dbReference type="Pfam" id="PF00027">
    <property type="entry name" value="cNMP_binding"/>
    <property type="match status" value="1"/>
</dbReference>
<dbReference type="OrthoDB" id="1092431at2"/>
<dbReference type="AlphaFoldDB" id="A0A6I4IAW5"/>
<dbReference type="SUPFAM" id="SSF51206">
    <property type="entry name" value="cAMP-binding domain-like"/>
    <property type="match status" value="1"/>
</dbReference>
<sequence>MFEALFNYIENYAKSNLSAGDKKLIEQTFKLRKLRKRQYYLQEGDVNKQIGFVIRGAFRMYSVDDKGHEHIIRFSLENWWVADYESYMLQTPSKYNIDAVEDAELLIISNTQSEELQTQVPAFAGMIKELDKRANIATQNRVHAAISLTAEERFNNLQNTYPYFLQRFPQSMVASYLGISPETLSRIRKASVGR</sequence>
<name>A0A6I4IAW5_9SPHI</name>
<comment type="caution">
    <text evidence="2">The sequence shown here is derived from an EMBL/GenBank/DDBJ whole genome shotgun (WGS) entry which is preliminary data.</text>
</comment>
<dbReference type="CDD" id="cd00038">
    <property type="entry name" value="CAP_ED"/>
    <property type="match status" value="1"/>
</dbReference>
<proteinExistence type="predicted"/>
<evidence type="ECO:0000313" key="3">
    <source>
        <dbReference type="Proteomes" id="UP000434850"/>
    </source>
</evidence>
<dbReference type="RefSeq" id="WP_157542557.1">
    <property type="nucleotide sequence ID" value="NZ_WQLA01000005.1"/>
</dbReference>
<protein>
    <submittedName>
        <fullName evidence="2">Cyclic nucleotide-binding domain-containing protein</fullName>
    </submittedName>
</protein>
<dbReference type="Gene3D" id="2.60.120.10">
    <property type="entry name" value="Jelly Rolls"/>
    <property type="match status" value="1"/>
</dbReference>
<evidence type="ECO:0000313" key="2">
    <source>
        <dbReference type="EMBL" id="MVN92242.1"/>
    </source>
</evidence>
<dbReference type="InterPro" id="IPR018490">
    <property type="entry name" value="cNMP-bd_dom_sf"/>
</dbReference>
<reference evidence="2 3" key="1">
    <citation type="submission" date="2019-12" db="EMBL/GenBank/DDBJ databases">
        <title>Mucilaginibacter sp. HME9299 genome sequencing and assembly.</title>
        <authorList>
            <person name="Kang H."/>
            <person name="Kim H."/>
            <person name="Joh K."/>
        </authorList>
    </citation>
    <scope>NUCLEOTIDE SEQUENCE [LARGE SCALE GENOMIC DNA]</scope>
    <source>
        <strain evidence="2 3">HME9299</strain>
    </source>
</reference>
<organism evidence="2 3">
    <name type="scientific">Mucilaginibacter aquatilis</name>
    <dbReference type="NCBI Taxonomy" id="1517760"/>
    <lineage>
        <taxon>Bacteria</taxon>
        <taxon>Pseudomonadati</taxon>
        <taxon>Bacteroidota</taxon>
        <taxon>Sphingobacteriia</taxon>
        <taxon>Sphingobacteriales</taxon>
        <taxon>Sphingobacteriaceae</taxon>
        <taxon>Mucilaginibacter</taxon>
    </lineage>
</organism>
<gene>
    <name evidence="2" type="ORF">GO816_13990</name>
</gene>
<dbReference type="InterPro" id="IPR014710">
    <property type="entry name" value="RmlC-like_jellyroll"/>
</dbReference>
<keyword evidence="3" id="KW-1185">Reference proteome</keyword>
<dbReference type="EMBL" id="WQLA01000005">
    <property type="protein sequence ID" value="MVN92242.1"/>
    <property type="molecule type" value="Genomic_DNA"/>
</dbReference>